<feature type="chain" id="PRO_5009602338" evidence="2">
    <location>
        <begin position="20"/>
        <end position="209"/>
    </location>
</feature>
<dbReference type="GeneID" id="34562984"/>
<proteinExistence type="predicted"/>
<feature type="signal peptide" evidence="2">
    <location>
        <begin position="1"/>
        <end position="19"/>
    </location>
</feature>
<dbReference type="RefSeq" id="XP_022471989.1">
    <property type="nucleotide sequence ID" value="XM_022621474.1"/>
</dbReference>
<keyword evidence="2" id="KW-0732">Signal</keyword>
<accession>A0A1G4B0B7</accession>
<organism evidence="3 4">
    <name type="scientific">Colletotrichum orchidophilum</name>
    <dbReference type="NCBI Taxonomy" id="1209926"/>
    <lineage>
        <taxon>Eukaryota</taxon>
        <taxon>Fungi</taxon>
        <taxon>Dikarya</taxon>
        <taxon>Ascomycota</taxon>
        <taxon>Pezizomycotina</taxon>
        <taxon>Sordariomycetes</taxon>
        <taxon>Hypocreomycetidae</taxon>
        <taxon>Glomerellales</taxon>
        <taxon>Glomerellaceae</taxon>
        <taxon>Colletotrichum</taxon>
    </lineage>
</organism>
<evidence type="ECO:0000256" key="2">
    <source>
        <dbReference type="SAM" id="SignalP"/>
    </source>
</evidence>
<evidence type="ECO:0000313" key="4">
    <source>
        <dbReference type="Proteomes" id="UP000176998"/>
    </source>
</evidence>
<dbReference type="EMBL" id="MJBS01000092">
    <property type="protein sequence ID" value="OHE94827.1"/>
    <property type="molecule type" value="Genomic_DNA"/>
</dbReference>
<gene>
    <name evidence="3" type="ORF">CORC01_09845</name>
</gene>
<comment type="caution">
    <text evidence="3">The sequence shown here is derived from an EMBL/GenBank/DDBJ whole genome shotgun (WGS) entry which is preliminary data.</text>
</comment>
<sequence length="209" mass="21307">MYINYVFILAAFAPLQGLAVPTVLTDEPAWTPVNAHVDGDAVAEEIVNSFIKGLDFGVAKTEPRAAAPPTVPGSSQPGDPKESKPKGSVPPSGPSTEKSPVECKDDSECSTEVNKAYKAQVAAIAATVSTRRKLHPFCAKGKGEDECSKCVNREAVVLAGAEVLCAGAALATHILTGGIGTPAVISQLVTCMSAAAGVFGSGIAACDKP</sequence>
<dbReference type="Proteomes" id="UP000176998">
    <property type="component" value="Unassembled WGS sequence"/>
</dbReference>
<keyword evidence="4" id="KW-1185">Reference proteome</keyword>
<reference evidence="3 4" key="1">
    <citation type="submission" date="2016-09" db="EMBL/GenBank/DDBJ databases">
        <authorList>
            <person name="Capua I."/>
            <person name="De Benedictis P."/>
            <person name="Joannis T."/>
            <person name="Lombin L.H."/>
            <person name="Cattoli G."/>
        </authorList>
    </citation>
    <scope>NUCLEOTIDE SEQUENCE [LARGE SCALE GENOMIC DNA]</scope>
    <source>
        <strain evidence="3 4">IMI 309357</strain>
    </source>
</reference>
<name>A0A1G4B0B7_9PEZI</name>
<evidence type="ECO:0000313" key="3">
    <source>
        <dbReference type="EMBL" id="OHE94827.1"/>
    </source>
</evidence>
<feature type="region of interest" description="Disordered" evidence="1">
    <location>
        <begin position="63"/>
        <end position="105"/>
    </location>
</feature>
<protein>
    <submittedName>
        <fullName evidence="3">Uncharacterized protein</fullName>
    </submittedName>
</protein>
<dbReference type="AlphaFoldDB" id="A0A1G4B0B7"/>
<evidence type="ECO:0000256" key="1">
    <source>
        <dbReference type="SAM" id="MobiDB-lite"/>
    </source>
</evidence>